<protein>
    <submittedName>
        <fullName evidence="2">Membrane-associated HD superfamily phosphohydrolase</fullName>
    </submittedName>
</protein>
<comment type="caution">
    <text evidence="2">The sequence shown here is derived from an EMBL/GenBank/DDBJ whole genome shotgun (WGS) entry which is preliminary data.</text>
</comment>
<sequence length="71" mass="8514">MDLWIIIKERYVFTSIFIIILLLSFFFLVSIWKNRFNIPKTLTLLTIIFCVFLIILSLFLLIFIISFGYNS</sequence>
<organism evidence="2 3">
    <name type="scientific">Sporosarcina psychrophila</name>
    <name type="common">Bacillus psychrophilus</name>
    <dbReference type="NCBI Taxonomy" id="1476"/>
    <lineage>
        <taxon>Bacteria</taxon>
        <taxon>Bacillati</taxon>
        <taxon>Bacillota</taxon>
        <taxon>Bacilli</taxon>
        <taxon>Bacillales</taxon>
        <taxon>Caryophanaceae</taxon>
        <taxon>Sporosarcina</taxon>
    </lineage>
</organism>
<keyword evidence="1" id="KW-0812">Transmembrane</keyword>
<gene>
    <name evidence="2" type="ORF">ABIC55_000244</name>
</gene>
<evidence type="ECO:0000313" key="3">
    <source>
        <dbReference type="Proteomes" id="UP001549104"/>
    </source>
</evidence>
<feature type="transmembrane region" description="Helical" evidence="1">
    <location>
        <begin position="12"/>
        <end position="32"/>
    </location>
</feature>
<accession>A0ABV2K252</accession>
<feature type="transmembrane region" description="Helical" evidence="1">
    <location>
        <begin position="44"/>
        <end position="69"/>
    </location>
</feature>
<name>A0ABV2K252_SPOPS</name>
<keyword evidence="3" id="KW-1185">Reference proteome</keyword>
<reference evidence="2 3" key="1">
    <citation type="submission" date="2024-06" db="EMBL/GenBank/DDBJ databases">
        <title>Sorghum-associated microbial communities from plants grown in Nebraska, USA.</title>
        <authorList>
            <person name="Schachtman D."/>
        </authorList>
    </citation>
    <scope>NUCLEOTIDE SEQUENCE [LARGE SCALE GENOMIC DNA]</scope>
    <source>
        <strain evidence="2 3">1288</strain>
    </source>
</reference>
<keyword evidence="1" id="KW-1133">Transmembrane helix</keyword>
<evidence type="ECO:0000256" key="1">
    <source>
        <dbReference type="SAM" id="Phobius"/>
    </source>
</evidence>
<dbReference type="Proteomes" id="UP001549104">
    <property type="component" value="Unassembled WGS sequence"/>
</dbReference>
<keyword evidence="1" id="KW-0472">Membrane</keyword>
<proteinExistence type="predicted"/>
<dbReference type="EMBL" id="JBEPME010000001">
    <property type="protein sequence ID" value="MET3655160.1"/>
    <property type="molecule type" value="Genomic_DNA"/>
</dbReference>
<evidence type="ECO:0000313" key="2">
    <source>
        <dbReference type="EMBL" id="MET3655160.1"/>
    </source>
</evidence>